<name>A0ABV0SZ89_9TELE</name>
<dbReference type="EMBL" id="JAHRIQ010013228">
    <property type="protein sequence ID" value="MEQ2225440.1"/>
    <property type="molecule type" value="Genomic_DNA"/>
</dbReference>
<feature type="non-terminal residue" evidence="2">
    <location>
        <position position="1"/>
    </location>
</feature>
<comment type="caution">
    <text evidence="2">The sequence shown here is derived from an EMBL/GenBank/DDBJ whole genome shotgun (WGS) entry which is preliminary data.</text>
</comment>
<protein>
    <submittedName>
        <fullName evidence="2">Uncharacterized protein</fullName>
    </submittedName>
</protein>
<dbReference type="PANTHER" id="PTHR18949:SF1">
    <property type="entry name" value="LYMPHOCYTE-SPECIFIC PROTEIN 1"/>
    <property type="match status" value="1"/>
</dbReference>
<reference evidence="2 3" key="1">
    <citation type="submission" date="2021-06" db="EMBL/GenBank/DDBJ databases">
        <authorList>
            <person name="Palmer J.M."/>
        </authorList>
    </citation>
    <scope>NUCLEOTIDE SEQUENCE [LARGE SCALE GENOMIC DNA]</scope>
    <source>
        <strain evidence="3">if_2019</strain>
        <tissue evidence="2">Muscle</tissue>
    </source>
</reference>
<dbReference type="Proteomes" id="UP001482620">
    <property type="component" value="Unassembled WGS sequence"/>
</dbReference>
<dbReference type="PANTHER" id="PTHR18949">
    <property type="entry name" value="CALDESMON"/>
    <property type="match status" value="1"/>
</dbReference>
<sequence length="69" mass="7563">DVKSGDVLQKKNLWEVLGDPSGRTEQKGKPTTHGKKHKFVVTGHGKYEKISVDECGQSSQKTGLSYSDC</sequence>
<feature type="region of interest" description="Disordered" evidence="1">
    <location>
        <begin position="17"/>
        <end position="36"/>
    </location>
</feature>
<accession>A0ABV0SZ89</accession>
<evidence type="ECO:0000313" key="2">
    <source>
        <dbReference type="EMBL" id="MEQ2225440.1"/>
    </source>
</evidence>
<proteinExistence type="predicted"/>
<gene>
    <name evidence="2" type="ORF">ILYODFUR_017439</name>
</gene>
<evidence type="ECO:0000313" key="3">
    <source>
        <dbReference type="Proteomes" id="UP001482620"/>
    </source>
</evidence>
<evidence type="ECO:0000256" key="1">
    <source>
        <dbReference type="SAM" id="MobiDB-lite"/>
    </source>
</evidence>
<keyword evidence="3" id="KW-1185">Reference proteome</keyword>
<organism evidence="2 3">
    <name type="scientific">Ilyodon furcidens</name>
    <name type="common">goldbreast splitfin</name>
    <dbReference type="NCBI Taxonomy" id="33524"/>
    <lineage>
        <taxon>Eukaryota</taxon>
        <taxon>Metazoa</taxon>
        <taxon>Chordata</taxon>
        <taxon>Craniata</taxon>
        <taxon>Vertebrata</taxon>
        <taxon>Euteleostomi</taxon>
        <taxon>Actinopterygii</taxon>
        <taxon>Neopterygii</taxon>
        <taxon>Teleostei</taxon>
        <taxon>Neoteleostei</taxon>
        <taxon>Acanthomorphata</taxon>
        <taxon>Ovalentaria</taxon>
        <taxon>Atherinomorphae</taxon>
        <taxon>Cyprinodontiformes</taxon>
        <taxon>Goodeidae</taxon>
        <taxon>Ilyodon</taxon>
    </lineage>
</organism>